<dbReference type="GO" id="GO:0009103">
    <property type="term" value="P:lipopolysaccharide biosynthetic process"/>
    <property type="evidence" value="ECO:0007669"/>
    <property type="project" value="TreeGrafter"/>
</dbReference>
<dbReference type="PANTHER" id="PTHR46401:SF2">
    <property type="entry name" value="GLYCOSYLTRANSFERASE WBBK-RELATED"/>
    <property type="match status" value="1"/>
</dbReference>
<dbReference type="Proteomes" id="UP000010474">
    <property type="component" value="Chromosome"/>
</dbReference>
<dbReference type="Pfam" id="PF00534">
    <property type="entry name" value="Glycos_transf_1"/>
    <property type="match status" value="2"/>
</dbReference>
<evidence type="ECO:0000313" key="3">
    <source>
        <dbReference type="EMBL" id="AFZ60254.1"/>
    </source>
</evidence>
<name>K9ZN99_ANACC</name>
<organism evidence="3 4">
    <name type="scientific">Anabaena cylindrica (strain ATCC 27899 / PCC 7122)</name>
    <dbReference type="NCBI Taxonomy" id="272123"/>
    <lineage>
        <taxon>Bacteria</taxon>
        <taxon>Bacillati</taxon>
        <taxon>Cyanobacteriota</taxon>
        <taxon>Cyanophyceae</taxon>
        <taxon>Nostocales</taxon>
        <taxon>Nostocaceae</taxon>
        <taxon>Anabaena</taxon>
    </lineage>
</organism>
<dbReference type="EMBL" id="CP003659">
    <property type="protein sequence ID" value="AFZ60254.1"/>
    <property type="molecule type" value="Genomic_DNA"/>
</dbReference>
<dbReference type="OrthoDB" id="9797829at2"/>
<dbReference type="AlphaFoldDB" id="K9ZN99"/>
<dbReference type="RefSeq" id="WP_015216870.1">
    <property type="nucleotide sequence ID" value="NC_019771.1"/>
</dbReference>
<protein>
    <submittedName>
        <fullName evidence="3">Glycosyl transferase group 1</fullName>
    </submittedName>
</protein>
<accession>K9ZN99</accession>
<dbReference type="eggNOG" id="COG0438">
    <property type="taxonomic scope" value="Bacteria"/>
</dbReference>
<dbReference type="Gene3D" id="3.40.50.2000">
    <property type="entry name" value="Glycogen Phosphorylase B"/>
    <property type="match status" value="2"/>
</dbReference>
<reference evidence="4" key="1">
    <citation type="journal article" date="2013" name="Proc. Natl. Acad. Sci. U.S.A.">
        <title>Improving the coverage of the cyanobacterial phylum using diversity-driven genome sequencing.</title>
        <authorList>
            <person name="Shih P.M."/>
            <person name="Wu D."/>
            <person name="Latifi A."/>
            <person name="Axen S.D."/>
            <person name="Fewer D.P."/>
            <person name="Talla E."/>
            <person name="Calteau A."/>
            <person name="Cai F."/>
            <person name="Tandeau de Marsac N."/>
            <person name="Rippka R."/>
            <person name="Herdman M."/>
            <person name="Sivonen K."/>
            <person name="Coursin T."/>
            <person name="Laurent T."/>
            <person name="Goodwin L."/>
            <person name="Nolan M."/>
            <person name="Davenport K.W."/>
            <person name="Han C.S."/>
            <person name="Rubin E.M."/>
            <person name="Eisen J.A."/>
            <person name="Woyke T."/>
            <person name="Gugger M."/>
            <person name="Kerfeld C.A."/>
        </authorList>
    </citation>
    <scope>NUCLEOTIDE SEQUENCE [LARGE SCALE GENOMIC DNA]</scope>
    <source>
        <strain evidence="4">ATCC 27899 / PCC 7122</strain>
    </source>
</reference>
<dbReference type="GO" id="GO:0016757">
    <property type="term" value="F:glycosyltransferase activity"/>
    <property type="evidence" value="ECO:0007669"/>
    <property type="project" value="InterPro"/>
</dbReference>
<sequence>MKVAIDIQALQTNNSRNRGIGRYTQSVIEALFNQQDAPNFELYANATLPEPFLNKSLFSYSSIYYPYIGSCTTNDLLLKTTLISSDADMIFVPSPMEGLDSTIPDYTKFTKKIFVICYDLIPLIFSDRYLNDDNMQSLYMRRLKNVQNADFIFAISESTRQDLIKYLNISPNKVLNVSGGVSPFFTPVQINEHYSWLKTFADKFGIHKKFILYTGGEDWRKNIEGLIHAFAKLPESFQENYQLVIACKVSDFFSQEISTLGIKLGVGKSLILTNYITDEELRALYSTCSLFVFPSFYEGFGLPLLEAISCGAPAIASNNSSLPEILGSPELLFDPHSSHDIARIMQTVLSNEEFRIKNTENAFQQAAQFSWQSVAEKMIGVFQEHQPLNKITIAFSRVKTPSNKPQIAFFSPFPPAKSGISDYSQDLLPSLQQYFNLDLYDDSYLLEADIANKLFPHTKFEERLDSQNYEGIIYQIGNSSYHCHMYSKLMRYPGIAVLHDYYLGGLINYMEIHTPEIGITLHQELEHSYGKDRAIEISNLIQQGKLNIQEKLPEEKIFLNRRIFTRSLGVVLHSKWAYNCAVRDFSNDNNHIVHIPHLVPKVTFKEKSLLEERQVLGIPIDSVIIAAFGFINLTKRPLQILRAFKKYLVEQPNAYLIFVGGTDYLGSIDIEYEIKKLGLKNQVKITGYVNMADFYRYIEISDICLNLRYPFKGESSGSLLRILSVGKPTIVTDIGSFSDFPDDVVFKIPQPHQSNEIDEILKALIFLTEKLEYRHSLSKNASEYIYREHSPERCARLYSEFIQQVLCSSQSKQKLLTDYVGRELAKIEANASETVLTNFAKIIGNE</sequence>
<gene>
    <name evidence="3" type="ordered locus">Anacy_4912</name>
</gene>
<proteinExistence type="predicted"/>
<evidence type="ECO:0000313" key="4">
    <source>
        <dbReference type="Proteomes" id="UP000010474"/>
    </source>
</evidence>
<keyword evidence="4" id="KW-1185">Reference proteome</keyword>
<dbReference type="HOGENOM" id="CLU_005199_0_1_3"/>
<dbReference type="STRING" id="272123.Anacy_4912"/>
<dbReference type="PATRIC" id="fig|272123.3.peg.5335"/>
<dbReference type="CDD" id="cd03809">
    <property type="entry name" value="GT4_MtfB-like"/>
    <property type="match status" value="1"/>
</dbReference>
<dbReference type="InterPro" id="IPR001296">
    <property type="entry name" value="Glyco_trans_1"/>
</dbReference>
<feature type="domain" description="Glycosyl transferase family 1" evidence="2">
    <location>
        <begin position="207"/>
        <end position="364"/>
    </location>
</feature>
<dbReference type="KEGG" id="acy:Anacy_4912"/>
<feature type="domain" description="Glycosyl transferase family 1" evidence="2">
    <location>
        <begin position="611"/>
        <end position="782"/>
    </location>
</feature>
<dbReference type="PANTHER" id="PTHR46401">
    <property type="entry name" value="GLYCOSYLTRANSFERASE WBBK-RELATED"/>
    <property type="match status" value="1"/>
</dbReference>
<dbReference type="SUPFAM" id="SSF53756">
    <property type="entry name" value="UDP-Glycosyltransferase/glycogen phosphorylase"/>
    <property type="match status" value="2"/>
</dbReference>
<evidence type="ECO:0000256" key="1">
    <source>
        <dbReference type="ARBA" id="ARBA00022679"/>
    </source>
</evidence>
<evidence type="ECO:0000259" key="2">
    <source>
        <dbReference type="Pfam" id="PF00534"/>
    </source>
</evidence>
<dbReference type="CDD" id="cd03801">
    <property type="entry name" value="GT4_PimA-like"/>
    <property type="match status" value="1"/>
</dbReference>
<keyword evidence="1 3" id="KW-0808">Transferase</keyword>